<dbReference type="GO" id="GO:0005524">
    <property type="term" value="F:ATP binding"/>
    <property type="evidence" value="ECO:0007669"/>
    <property type="project" value="UniProtKB-KW"/>
</dbReference>
<evidence type="ECO:0000313" key="10">
    <source>
        <dbReference type="Proteomes" id="UP000028824"/>
    </source>
</evidence>
<keyword evidence="10" id="KW-1185">Reference proteome</keyword>
<keyword evidence="7" id="KW-1278">Translocase</keyword>
<dbReference type="EMBL" id="JFZB01000056">
    <property type="protein sequence ID" value="KFI24291.1"/>
    <property type="molecule type" value="Genomic_DNA"/>
</dbReference>
<keyword evidence="6" id="KW-0653">Protein transport</keyword>
<keyword evidence="3" id="KW-0963">Cytoplasm</keyword>
<dbReference type="InterPro" id="IPR000194">
    <property type="entry name" value="ATPase_F1/V1/A1_a/bsu_nucl-bd"/>
</dbReference>
<dbReference type="InterPro" id="IPR005714">
    <property type="entry name" value="ATPase_T3SS_FliI/YscN"/>
</dbReference>
<evidence type="ECO:0000256" key="6">
    <source>
        <dbReference type="ARBA" id="ARBA00022927"/>
    </source>
</evidence>
<sequence length="432" mass="45265">MEQLRDEISRLQPWCEVGRVAGIGAGVVTASGLVHCARVGDRVRILGRNGAIGAEAIGLTAERVTLLSDHPPEGVTIGDEVELIGAAGIAPDMSWCGRIVDPFGAALDGRPLMRGPVERALRSPPPPAARRRPLGARLETGMAVFDTLLPLVRGQRIGLFAGSGVGKSSLLARFATGVEADIVVIALIGERGRELREFVETTLGPEGMARAVVVAATSDQSPLLRRRCAWAAMAVAEYFRDLGRHVLFLADSVTRFAEAHREIALAGGEAPSLRGFPPSVSSQIMALAERSGPGTEGTGDITAVFSVLVAGSDMEEPVADILRGTLDGHVVLDRAIAERGRFPAVDLLRSVSRALPGAASAAENALIGRARRLLGAYDRAEMMIQAGLYAAGSDPLIDSAIRVWPALDAFIGEVGTVEGSFARLAQILGGDG</sequence>
<dbReference type="SMART" id="SM00382">
    <property type="entry name" value="AAA"/>
    <property type="match status" value="1"/>
</dbReference>
<dbReference type="InterPro" id="IPR027417">
    <property type="entry name" value="P-loop_NTPase"/>
</dbReference>
<dbReference type="PANTHER" id="PTHR15184">
    <property type="entry name" value="ATP SYNTHASE"/>
    <property type="match status" value="1"/>
</dbReference>
<evidence type="ECO:0000256" key="1">
    <source>
        <dbReference type="ARBA" id="ARBA00004496"/>
    </source>
</evidence>
<dbReference type="GO" id="GO:0030257">
    <property type="term" value="C:type III protein secretion system complex"/>
    <property type="evidence" value="ECO:0007669"/>
    <property type="project" value="InterPro"/>
</dbReference>
<proteinExistence type="predicted"/>
<dbReference type="RefSeq" id="WP_051910079.1">
    <property type="nucleotide sequence ID" value="NZ_JFZB01000056.1"/>
</dbReference>
<reference evidence="9 10" key="1">
    <citation type="submission" date="2014-03" db="EMBL/GenBank/DDBJ databases">
        <title>Genome of Paenirhodobacter enshiensis DW2-9.</title>
        <authorList>
            <person name="Wang D."/>
            <person name="Wang G."/>
        </authorList>
    </citation>
    <scope>NUCLEOTIDE SEQUENCE [LARGE SCALE GENOMIC DNA]</scope>
    <source>
        <strain evidence="9 10">DW2-9</strain>
    </source>
</reference>
<dbReference type="eggNOG" id="COG1157">
    <property type="taxonomic scope" value="Bacteria"/>
</dbReference>
<evidence type="ECO:0000256" key="3">
    <source>
        <dbReference type="ARBA" id="ARBA00022490"/>
    </source>
</evidence>
<dbReference type="AlphaFoldDB" id="A0A086XQJ1"/>
<accession>A0A086XQJ1</accession>
<dbReference type="GO" id="GO:0016887">
    <property type="term" value="F:ATP hydrolysis activity"/>
    <property type="evidence" value="ECO:0007669"/>
    <property type="project" value="InterPro"/>
</dbReference>
<dbReference type="Proteomes" id="UP000028824">
    <property type="component" value="Unassembled WGS sequence"/>
</dbReference>
<keyword evidence="4" id="KW-0547">Nucleotide-binding</keyword>
<keyword evidence="5" id="KW-0067">ATP-binding</keyword>
<dbReference type="NCBIfam" id="TIGR01026">
    <property type="entry name" value="fliI_yscN"/>
    <property type="match status" value="1"/>
</dbReference>
<dbReference type="InterPro" id="IPR003593">
    <property type="entry name" value="AAA+_ATPase"/>
</dbReference>
<name>A0A086XQJ1_9RHOB</name>
<evidence type="ECO:0000256" key="4">
    <source>
        <dbReference type="ARBA" id="ARBA00022741"/>
    </source>
</evidence>
<dbReference type="GO" id="GO:0005737">
    <property type="term" value="C:cytoplasm"/>
    <property type="evidence" value="ECO:0007669"/>
    <property type="project" value="UniProtKB-SubCell"/>
</dbReference>
<dbReference type="GO" id="GO:0046933">
    <property type="term" value="F:proton-transporting ATP synthase activity, rotational mechanism"/>
    <property type="evidence" value="ECO:0007669"/>
    <property type="project" value="TreeGrafter"/>
</dbReference>
<evidence type="ECO:0000256" key="7">
    <source>
        <dbReference type="ARBA" id="ARBA00022967"/>
    </source>
</evidence>
<dbReference type="GO" id="GO:0030254">
    <property type="term" value="P:protein secretion by the type III secretion system"/>
    <property type="evidence" value="ECO:0007669"/>
    <property type="project" value="InterPro"/>
</dbReference>
<dbReference type="InterPro" id="IPR040627">
    <property type="entry name" value="T3SS_ATPase_C"/>
</dbReference>
<evidence type="ECO:0000256" key="2">
    <source>
        <dbReference type="ARBA" id="ARBA00022448"/>
    </source>
</evidence>
<keyword evidence="2" id="KW-0813">Transport</keyword>
<organism evidence="9 10">
    <name type="scientific">Paenirhodobacter enshiensis</name>
    <dbReference type="NCBI Taxonomy" id="1105367"/>
    <lineage>
        <taxon>Bacteria</taxon>
        <taxon>Pseudomonadati</taxon>
        <taxon>Pseudomonadota</taxon>
        <taxon>Alphaproteobacteria</taxon>
        <taxon>Rhodobacterales</taxon>
        <taxon>Rhodobacter group</taxon>
        <taxon>Paenirhodobacter</taxon>
    </lineage>
</organism>
<dbReference type="InterPro" id="IPR050053">
    <property type="entry name" value="ATPase_alpha/beta_chains"/>
</dbReference>
<gene>
    <name evidence="9" type="primary">fliI</name>
    <name evidence="9" type="ORF">CG50_10900</name>
</gene>
<dbReference type="Pfam" id="PF18269">
    <property type="entry name" value="T3SS_ATPase_C"/>
    <property type="match status" value="1"/>
</dbReference>
<dbReference type="STRING" id="1105367.CG50_10900"/>
<dbReference type="Gene3D" id="3.40.50.12240">
    <property type="match status" value="1"/>
</dbReference>
<evidence type="ECO:0000256" key="5">
    <source>
        <dbReference type="ARBA" id="ARBA00022840"/>
    </source>
</evidence>
<dbReference type="SUPFAM" id="SSF52540">
    <property type="entry name" value="P-loop containing nucleoside triphosphate hydrolases"/>
    <property type="match status" value="1"/>
</dbReference>
<comment type="caution">
    <text evidence="9">The sequence shown here is derived from an EMBL/GenBank/DDBJ whole genome shotgun (WGS) entry which is preliminary data.</text>
</comment>
<protein>
    <submittedName>
        <fullName evidence="9">ATP synthase</fullName>
    </submittedName>
</protein>
<comment type="subcellular location">
    <subcellularLocation>
        <location evidence="1">Cytoplasm</location>
    </subcellularLocation>
</comment>
<evidence type="ECO:0000313" key="9">
    <source>
        <dbReference type="EMBL" id="KFI24291.1"/>
    </source>
</evidence>
<evidence type="ECO:0000259" key="8">
    <source>
        <dbReference type="SMART" id="SM00382"/>
    </source>
</evidence>
<dbReference type="Pfam" id="PF00006">
    <property type="entry name" value="ATP-synt_ab"/>
    <property type="match status" value="1"/>
</dbReference>
<dbReference type="PANTHER" id="PTHR15184:SF9">
    <property type="entry name" value="SPI-1 TYPE 3 SECRETION SYSTEM ATPASE"/>
    <property type="match status" value="1"/>
</dbReference>
<feature type="domain" description="AAA+ ATPase" evidence="8">
    <location>
        <begin position="153"/>
        <end position="337"/>
    </location>
</feature>